<evidence type="ECO:0000256" key="3">
    <source>
        <dbReference type="ARBA" id="ARBA00023015"/>
    </source>
</evidence>
<evidence type="ECO:0000256" key="1">
    <source>
        <dbReference type="ARBA" id="ARBA00022553"/>
    </source>
</evidence>
<reference evidence="10 11" key="1">
    <citation type="submission" date="2014-12" db="EMBL/GenBank/DDBJ databases">
        <title>Mercury Reductase activity and rhizosphere competence traits in the genome of root associated Photobacterium halotolerans MELD1.</title>
        <authorList>
            <person name="Mathew D.C."/>
            <person name="Huang C.-C."/>
        </authorList>
    </citation>
    <scope>NUCLEOTIDE SEQUENCE [LARGE SCALE GENOMIC DNA]</scope>
    <source>
        <strain evidence="10 11">MELD1</strain>
    </source>
</reference>
<dbReference type="GO" id="GO:0006355">
    <property type="term" value="P:regulation of DNA-templated transcription"/>
    <property type="evidence" value="ECO:0007669"/>
    <property type="project" value="InterPro"/>
</dbReference>
<proteinExistence type="predicted"/>
<name>A0A0F5VF91_9GAMM</name>
<dbReference type="InterPro" id="IPR011006">
    <property type="entry name" value="CheY-like_superfamily"/>
</dbReference>
<dbReference type="CDD" id="cd19934">
    <property type="entry name" value="REC_OmpR_EcPhoP-like"/>
    <property type="match status" value="1"/>
</dbReference>
<evidence type="ECO:0000256" key="5">
    <source>
        <dbReference type="ARBA" id="ARBA00023163"/>
    </source>
</evidence>
<dbReference type="EMBL" id="JWYV01000003">
    <property type="protein sequence ID" value="KKD00794.1"/>
    <property type="molecule type" value="Genomic_DNA"/>
</dbReference>
<feature type="DNA-binding region" description="OmpR/PhoB-type" evidence="7">
    <location>
        <begin position="124"/>
        <end position="221"/>
    </location>
</feature>
<dbReference type="PANTHER" id="PTHR48111:SF71">
    <property type="entry name" value="TRANSCRIPTIONAL REGULATORY PROTEIN PHOP"/>
    <property type="match status" value="1"/>
</dbReference>
<protein>
    <submittedName>
        <fullName evidence="10">Transcriptional regulator</fullName>
    </submittedName>
</protein>
<organism evidence="10 11">
    <name type="scientific">Photobacterium halotolerans</name>
    <dbReference type="NCBI Taxonomy" id="265726"/>
    <lineage>
        <taxon>Bacteria</taxon>
        <taxon>Pseudomonadati</taxon>
        <taxon>Pseudomonadota</taxon>
        <taxon>Gammaproteobacteria</taxon>
        <taxon>Vibrionales</taxon>
        <taxon>Vibrionaceae</taxon>
        <taxon>Photobacterium</taxon>
    </lineage>
</organism>
<evidence type="ECO:0000256" key="6">
    <source>
        <dbReference type="PROSITE-ProRule" id="PRU00169"/>
    </source>
</evidence>
<dbReference type="InterPro" id="IPR001789">
    <property type="entry name" value="Sig_transdc_resp-reg_receiver"/>
</dbReference>
<dbReference type="PROSITE" id="PS50110">
    <property type="entry name" value="RESPONSE_REGULATORY"/>
    <property type="match status" value="1"/>
</dbReference>
<dbReference type="InterPro" id="IPR036388">
    <property type="entry name" value="WH-like_DNA-bd_sf"/>
</dbReference>
<dbReference type="OrthoDB" id="4127888at2"/>
<dbReference type="GO" id="GO:0000976">
    <property type="term" value="F:transcription cis-regulatory region binding"/>
    <property type="evidence" value="ECO:0007669"/>
    <property type="project" value="TreeGrafter"/>
</dbReference>
<dbReference type="Pfam" id="PF00486">
    <property type="entry name" value="Trans_reg_C"/>
    <property type="match status" value="1"/>
</dbReference>
<dbReference type="PATRIC" id="fig|265726.11.peg.3088"/>
<evidence type="ECO:0000259" key="9">
    <source>
        <dbReference type="PROSITE" id="PS51755"/>
    </source>
</evidence>
<feature type="domain" description="OmpR/PhoB-type" evidence="9">
    <location>
        <begin position="124"/>
        <end position="221"/>
    </location>
</feature>
<dbReference type="CDD" id="cd00383">
    <property type="entry name" value="trans_reg_C"/>
    <property type="match status" value="1"/>
</dbReference>
<evidence type="ECO:0000256" key="4">
    <source>
        <dbReference type="ARBA" id="ARBA00023125"/>
    </source>
</evidence>
<keyword evidence="1 6" id="KW-0597">Phosphoprotein</keyword>
<dbReference type="PROSITE" id="PS51755">
    <property type="entry name" value="OMPR_PHOB"/>
    <property type="match status" value="1"/>
</dbReference>
<dbReference type="SMART" id="SM00862">
    <property type="entry name" value="Trans_reg_C"/>
    <property type="match status" value="1"/>
</dbReference>
<dbReference type="STRING" id="265726.KY46_05945"/>
<dbReference type="PANTHER" id="PTHR48111">
    <property type="entry name" value="REGULATOR OF RPOS"/>
    <property type="match status" value="1"/>
</dbReference>
<keyword evidence="11" id="KW-1185">Reference proteome</keyword>
<evidence type="ECO:0000259" key="8">
    <source>
        <dbReference type="PROSITE" id="PS50110"/>
    </source>
</evidence>
<evidence type="ECO:0000313" key="11">
    <source>
        <dbReference type="Proteomes" id="UP000033633"/>
    </source>
</evidence>
<comment type="caution">
    <text evidence="10">The sequence shown here is derived from an EMBL/GenBank/DDBJ whole genome shotgun (WGS) entry which is preliminary data.</text>
</comment>
<feature type="domain" description="Response regulatory" evidence="8">
    <location>
        <begin position="2"/>
        <end position="116"/>
    </location>
</feature>
<dbReference type="InterPro" id="IPR039420">
    <property type="entry name" value="WalR-like"/>
</dbReference>
<gene>
    <name evidence="10" type="ORF">KY46_05945</name>
</gene>
<dbReference type="Proteomes" id="UP000033633">
    <property type="component" value="Unassembled WGS sequence"/>
</dbReference>
<evidence type="ECO:0000256" key="2">
    <source>
        <dbReference type="ARBA" id="ARBA00023012"/>
    </source>
</evidence>
<dbReference type="GO" id="GO:0000156">
    <property type="term" value="F:phosphorelay response regulator activity"/>
    <property type="evidence" value="ECO:0007669"/>
    <property type="project" value="TreeGrafter"/>
</dbReference>
<keyword evidence="5" id="KW-0804">Transcription</keyword>
<dbReference type="SUPFAM" id="SSF52172">
    <property type="entry name" value="CheY-like"/>
    <property type="match status" value="1"/>
</dbReference>
<dbReference type="Gene3D" id="1.10.10.10">
    <property type="entry name" value="Winged helix-like DNA-binding domain superfamily/Winged helix DNA-binding domain"/>
    <property type="match status" value="1"/>
</dbReference>
<keyword evidence="3" id="KW-0805">Transcription regulation</keyword>
<keyword evidence="2" id="KW-0902">Two-component regulatory system</keyword>
<dbReference type="InterPro" id="IPR001867">
    <property type="entry name" value="OmpR/PhoB-type_DNA-bd"/>
</dbReference>
<evidence type="ECO:0000256" key="7">
    <source>
        <dbReference type="PROSITE-ProRule" id="PRU01091"/>
    </source>
</evidence>
<dbReference type="AlphaFoldDB" id="A0A0F5VF91"/>
<feature type="modified residue" description="4-aspartylphosphate" evidence="6">
    <location>
        <position position="51"/>
    </location>
</feature>
<dbReference type="RefSeq" id="WP_027253340.1">
    <property type="nucleotide sequence ID" value="NZ_JWYV01000003.1"/>
</dbReference>
<sequence>MRILIVEDDPILCHHLKTQLSELGNQVQCANTAEEGLFYADNYPNDVAIVDIGLPDRDGISLIREIRDKGLRLPILILTARSNWQDKVTGLEAGADDYLVKPFQREELVARLSALVRRSAGFIKPEMTAGEIRVDLLAKQVFVSESLLDLTAFEYELLEYLMRHSRQVVSKQRLLDVLYEDQEGDPNTIEVMISRLRKKISQTGQDNPISTIRGQGYIFELTAQ</sequence>
<accession>A0A0F5VF91</accession>
<keyword evidence="4 7" id="KW-0238">DNA-binding</keyword>
<dbReference type="FunFam" id="3.40.50.2300:FF:000002">
    <property type="entry name" value="DNA-binding response regulator PhoP"/>
    <property type="match status" value="1"/>
</dbReference>
<dbReference type="Gene3D" id="6.10.250.690">
    <property type="match status" value="1"/>
</dbReference>
<dbReference type="GO" id="GO:0032993">
    <property type="term" value="C:protein-DNA complex"/>
    <property type="evidence" value="ECO:0007669"/>
    <property type="project" value="TreeGrafter"/>
</dbReference>
<dbReference type="SMART" id="SM00448">
    <property type="entry name" value="REC"/>
    <property type="match status" value="1"/>
</dbReference>
<dbReference type="Pfam" id="PF00072">
    <property type="entry name" value="Response_reg"/>
    <property type="match status" value="1"/>
</dbReference>
<dbReference type="Gene3D" id="3.40.50.2300">
    <property type="match status" value="1"/>
</dbReference>
<evidence type="ECO:0000313" key="10">
    <source>
        <dbReference type="EMBL" id="KKD00794.1"/>
    </source>
</evidence>
<dbReference type="GO" id="GO:0005829">
    <property type="term" value="C:cytosol"/>
    <property type="evidence" value="ECO:0007669"/>
    <property type="project" value="TreeGrafter"/>
</dbReference>